<dbReference type="Gene3D" id="3.80.10.10">
    <property type="entry name" value="Ribonuclease Inhibitor"/>
    <property type="match status" value="3"/>
</dbReference>
<gene>
    <name evidence="1" type="ORF">M9Y10_040029</name>
</gene>
<dbReference type="PANTHER" id="PTHR45661:SF3">
    <property type="entry name" value="IG-LIKE DOMAIN-CONTAINING PROTEIN"/>
    <property type="match status" value="1"/>
</dbReference>
<accession>A0ABR2GR36</accession>
<dbReference type="SUPFAM" id="SSF52058">
    <property type="entry name" value="L domain-like"/>
    <property type="match status" value="2"/>
</dbReference>
<sequence length="693" mass="80468">MDIKQYISHQKRVYISIVTYLENRDDDHDYSYFNDLIKIVKTQNLLQDKEELGHFLRLILNLIEYHHRNDEFINKIKKILITLKDDFKQILSNHELFQIFSKSKLILLYLFDEKIIISDKIISKYILYKYESNNSRYCHFFYPEIKQHVEEEELKNIEDELKSIDNDIFTEYEEKRHLGENDSYICSLIRNDSIEEFITYVSKKNISLNSTIKPSIFETHKYLIENESTNLIEYAAFFGSIQIFQYLRLNDVELQPSLWSYAIHSNNAEMIHLLEQKQVQPPDSFKLCLLESIKCNHNDFANYIQNNLLPKDQIDLKDMKDNVIEYAFRYSNYLYLPNEYDKSEFYHFCYYKYSKIVNQLIDANEKKFGDYYFSCCELKAAANSNDYELIFFALLLKDILSYFSFENNRHLKRIAIPPNIYSISPRLFRSCKSLTQVLIPPPVTSIGTFAFSNCISLKEIAFPSSLASISHYAFNGCKSLVAVTIPSSVKTIEEGAFMNCSSLKQIVLPIGLTKISSNTFQGCSSLKDAIIPSSVTEIGTRAFSKCYSLQQITIPSSVTIICKKAFHKCSSLEKINLSSSLKTIKWFAFDSCNSLKEICIPSSVEVIENNAFQFCRLENITFEAPSSLRKIGAYCFYNCSWLKEISFPPSIKKIGNYCFYLCTSLKQVMIPKGLNITGATYNCQGIKVLTLKE</sequence>
<name>A0ABR2GR36_9EUKA</name>
<dbReference type="Proteomes" id="UP001470230">
    <property type="component" value="Unassembled WGS sequence"/>
</dbReference>
<dbReference type="InterPro" id="IPR036770">
    <property type="entry name" value="Ankyrin_rpt-contain_sf"/>
</dbReference>
<dbReference type="InterPro" id="IPR032675">
    <property type="entry name" value="LRR_dom_sf"/>
</dbReference>
<dbReference type="EMBL" id="JAPFFF010000069">
    <property type="protein sequence ID" value="KAK8836073.1"/>
    <property type="molecule type" value="Genomic_DNA"/>
</dbReference>
<dbReference type="PANTHER" id="PTHR45661">
    <property type="entry name" value="SURFACE ANTIGEN"/>
    <property type="match status" value="1"/>
</dbReference>
<dbReference type="InterPro" id="IPR026906">
    <property type="entry name" value="LRR_5"/>
</dbReference>
<evidence type="ECO:0000313" key="2">
    <source>
        <dbReference type="Proteomes" id="UP001470230"/>
    </source>
</evidence>
<dbReference type="Pfam" id="PF13306">
    <property type="entry name" value="LRR_5"/>
    <property type="match status" value="2"/>
</dbReference>
<keyword evidence="2" id="KW-1185">Reference proteome</keyword>
<proteinExistence type="predicted"/>
<protein>
    <submittedName>
        <fullName evidence="1">Uncharacterized protein</fullName>
    </submittedName>
</protein>
<reference evidence="1 2" key="1">
    <citation type="submission" date="2024-04" db="EMBL/GenBank/DDBJ databases">
        <title>Tritrichomonas musculus Genome.</title>
        <authorList>
            <person name="Alves-Ferreira E."/>
            <person name="Grigg M."/>
            <person name="Lorenzi H."/>
            <person name="Galac M."/>
        </authorList>
    </citation>
    <scope>NUCLEOTIDE SEQUENCE [LARGE SCALE GENOMIC DNA]</scope>
    <source>
        <strain evidence="1 2">EAF2021</strain>
    </source>
</reference>
<comment type="caution">
    <text evidence="1">The sequence shown here is derived from an EMBL/GenBank/DDBJ whole genome shotgun (WGS) entry which is preliminary data.</text>
</comment>
<dbReference type="SUPFAM" id="SSF48403">
    <property type="entry name" value="Ankyrin repeat"/>
    <property type="match status" value="1"/>
</dbReference>
<evidence type="ECO:0000313" key="1">
    <source>
        <dbReference type="EMBL" id="KAK8836073.1"/>
    </source>
</evidence>
<dbReference type="InterPro" id="IPR053139">
    <property type="entry name" value="Surface_bspA-like"/>
</dbReference>
<organism evidence="1 2">
    <name type="scientific">Tritrichomonas musculus</name>
    <dbReference type="NCBI Taxonomy" id="1915356"/>
    <lineage>
        <taxon>Eukaryota</taxon>
        <taxon>Metamonada</taxon>
        <taxon>Parabasalia</taxon>
        <taxon>Tritrichomonadida</taxon>
        <taxon>Tritrichomonadidae</taxon>
        <taxon>Tritrichomonas</taxon>
    </lineage>
</organism>